<comment type="caution">
    <text evidence="6">The sequence shown here is derived from an EMBL/GenBank/DDBJ whole genome shotgun (WGS) entry which is preliminary data.</text>
</comment>
<dbReference type="InterPro" id="IPR023772">
    <property type="entry name" value="DNA-bd_HTH_TetR-type_CS"/>
</dbReference>
<evidence type="ECO:0000259" key="5">
    <source>
        <dbReference type="PROSITE" id="PS50977"/>
    </source>
</evidence>
<name>D5RLR2_9PROT</name>
<dbReference type="SUPFAM" id="SSF48498">
    <property type="entry name" value="Tetracyclin repressor-like, C-terminal domain"/>
    <property type="match status" value="1"/>
</dbReference>
<dbReference type="AlphaFoldDB" id="D5RLR2"/>
<dbReference type="GO" id="GO:0003700">
    <property type="term" value="F:DNA-binding transcription factor activity"/>
    <property type="evidence" value="ECO:0007669"/>
    <property type="project" value="TreeGrafter"/>
</dbReference>
<sequence>MSLAAADPDTDASPKRRAILEAAAALFMAEGLAAVSMDAVARAAGVSKATLYAHFSGKDALFTEIVQGNCRRLQGSVDAALVDHALPLEQALAQLGTGWLGFLLQPKVRALHRVVLAESGRSPELAAAFYQAGPVTLRRWLEQWLEGEKARGRLAPGASETLVAEQFFALLRGDLFMRATLNLAPDISPEAVAAQAAAAARAIVRLYGADAAG</sequence>
<dbReference type="Pfam" id="PF00440">
    <property type="entry name" value="TetR_N"/>
    <property type="match status" value="1"/>
</dbReference>
<dbReference type="PANTHER" id="PTHR30055:SF146">
    <property type="entry name" value="HTH-TYPE TRANSCRIPTIONAL DUAL REGULATOR CECR"/>
    <property type="match status" value="1"/>
</dbReference>
<dbReference type="PROSITE" id="PS01081">
    <property type="entry name" value="HTH_TETR_1"/>
    <property type="match status" value="1"/>
</dbReference>
<evidence type="ECO:0000313" key="6">
    <source>
        <dbReference type="EMBL" id="EFH11755.1"/>
    </source>
</evidence>
<protein>
    <submittedName>
        <fullName evidence="6">Transcriptional regulator, TetR family</fullName>
    </submittedName>
</protein>
<dbReference type="RefSeq" id="WP_007004440.1">
    <property type="nucleotide sequence ID" value="NZ_GG770779.1"/>
</dbReference>
<dbReference type="PANTHER" id="PTHR30055">
    <property type="entry name" value="HTH-TYPE TRANSCRIPTIONAL REGULATOR RUTR"/>
    <property type="match status" value="1"/>
</dbReference>
<dbReference type="InterPro" id="IPR009057">
    <property type="entry name" value="Homeodomain-like_sf"/>
</dbReference>
<dbReference type="InterPro" id="IPR039536">
    <property type="entry name" value="TetR_C_Proteobacteria"/>
</dbReference>
<evidence type="ECO:0000256" key="1">
    <source>
        <dbReference type="ARBA" id="ARBA00023015"/>
    </source>
</evidence>
<keyword evidence="2 4" id="KW-0238">DNA-binding</keyword>
<feature type="domain" description="HTH tetR-type" evidence="5">
    <location>
        <begin position="13"/>
        <end position="73"/>
    </location>
</feature>
<dbReference type="PRINTS" id="PR00455">
    <property type="entry name" value="HTHTETR"/>
</dbReference>
<evidence type="ECO:0000256" key="4">
    <source>
        <dbReference type="PROSITE-ProRule" id="PRU00335"/>
    </source>
</evidence>
<accession>D5RLR2</accession>
<evidence type="ECO:0000256" key="3">
    <source>
        <dbReference type="ARBA" id="ARBA00023163"/>
    </source>
</evidence>
<dbReference type="Gene3D" id="1.10.10.60">
    <property type="entry name" value="Homeodomain-like"/>
    <property type="match status" value="1"/>
</dbReference>
<keyword evidence="3" id="KW-0804">Transcription</keyword>
<dbReference type="InterPro" id="IPR050109">
    <property type="entry name" value="HTH-type_TetR-like_transc_reg"/>
</dbReference>
<dbReference type="GO" id="GO:0000976">
    <property type="term" value="F:transcription cis-regulatory region binding"/>
    <property type="evidence" value="ECO:0007669"/>
    <property type="project" value="TreeGrafter"/>
</dbReference>
<evidence type="ECO:0000256" key="2">
    <source>
        <dbReference type="ARBA" id="ARBA00023125"/>
    </source>
</evidence>
<evidence type="ECO:0000313" key="7">
    <source>
        <dbReference type="Proteomes" id="UP000005324"/>
    </source>
</evidence>
<dbReference type="FunFam" id="1.10.10.60:FF:000141">
    <property type="entry name" value="TetR family transcriptional regulator"/>
    <property type="match status" value="1"/>
</dbReference>
<dbReference type="EMBL" id="ADVL01000323">
    <property type="protein sequence ID" value="EFH11755.1"/>
    <property type="molecule type" value="Genomic_DNA"/>
</dbReference>
<organism evidence="6 7">
    <name type="scientific">Pseudoroseomonas cervicalis ATCC 49957</name>
    <dbReference type="NCBI Taxonomy" id="525371"/>
    <lineage>
        <taxon>Bacteria</taxon>
        <taxon>Pseudomonadati</taxon>
        <taxon>Pseudomonadota</taxon>
        <taxon>Alphaproteobacteria</taxon>
        <taxon>Acetobacterales</taxon>
        <taxon>Roseomonadaceae</taxon>
        <taxon>Roseomonas</taxon>
    </lineage>
</organism>
<dbReference type="HOGENOM" id="CLU_069356_27_0_5"/>
<dbReference type="Proteomes" id="UP000005324">
    <property type="component" value="Unassembled WGS sequence"/>
</dbReference>
<dbReference type="OrthoDB" id="9816431at2"/>
<dbReference type="InterPro" id="IPR001647">
    <property type="entry name" value="HTH_TetR"/>
</dbReference>
<dbReference type="Pfam" id="PF14246">
    <property type="entry name" value="TetR_C_7"/>
    <property type="match status" value="1"/>
</dbReference>
<gene>
    <name evidence="6" type="ORF">HMPREF0731_2023</name>
</gene>
<reference evidence="6 7" key="1">
    <citation type="submission" date="2010-04" db="EMBL/GenBank/DDBJ databases">
        <authorList>
            <person name="Qin X."/>
            <person name="Bachman B."/>
            <person name="Battles P."/>
            <person name="Bell A."/>
            <person name="Bess C."/>
            <person name="Bickham C."/>
            <person name="Chaboub L."/>
            <person name="Chen D."/>
            <person name="Coyle M."/>
            <person name="Deiros D.R."/>
            <person name="Dinh H."/>
            <person name="Forbes L."/>
            <person name="Fowler G."/>
            <person name="Francisco L."/>
            <person name="Fu Q."/>
            <person name="Gubbala S."/>
            <person name="Hale W."/>
            <person name="Han Y."/>
            <person name="Hemphill L."/>
            <person name="Highlander S.K."/>
            <person name="Hirani K."/>
            <person name="Hogues M."/>
            <person name="Jackson L."/>
            <person name="Jakkamsetti A."/>
            <person name="Javaid M."/>
            <person name="Jiang H."/>
            <person name="Korchina V."/>
            <person name="Kovar C."/>
            <person name="Lara F."/>
            <person name="Lee S."/>
            <person name="Mata R."/>
            <person name="Mathew T."/>
            <person name="Moen C."/>
            <person name="Morales K."/>
            <person name="Munidasa M."/>
            <person name="Nazareth L."/>
            <person name="Ngo R."/>
            <person name="Nguyen L."/>
            <person name="Okwuonu G."/>
            <person name="Ongeri F."/>
            <person name="Patil S."/>
            <person name="Petrosino J."/>
            <person name="Pham C."/>
            <person name="Pham P."/>
            <person name="Pu L.-L."/>
            <person name="Puazo M."/>
            <person name="Raj R."/>
            <person name="Reid J."/>
            <person name="Rouhana J."/>
            <person name="Saada N."/>
            <person name="Shang Y."/>
            <person name="Simmons D."/>
            <person name="Thornton R."/>
            <person name="Warren J."/>
            <person name="Weissenberger G."/>
            <person name="Zhang J."/>
            <person name="Zhang L."/>
            <person name="Zhou C."/>
            <person name="Zhu D."/>
            <person name="Muzny D."/>
            <person name="Worley K."/>
            <person name="Gibbs R."/>
        </authorList>
    </citation>
    <scope>NUCLEOTIDE SEQUENCE [LARGE SCALE GENOMIC DNA]</scope>
    <source>
        <strain evidence="6 7">ATCC 49957</strain>
    </source>
</reference>
<dbReference type="Gene3D" id="1.10.357.10">
    <property type="entry name" value="Tetracycline Repressor, domain 2"/>
    <property type="match status" value="1"/>
</dbReference>
<keyword evidence="1" id="KW-0805">Transcription regulation</keyword>
<keyword evidence="7" id="KW-1185">Reference proteome</keyword>
<proteinExistence type="predicted"/>
<dbReference type="SUPFAM" id="SSF46689">
    <property type="entry name" value="Homeodomain-like"/>
    <property type="match status" value="1"/>
</dbReference>
<dbReference type="InterPro" id="IPR036271">
    <property type="entry name" value="Tet_transcr_reg_TetR-rel_C_sf"/>
</dbReference>
<dbReference type="PROSITE" id="PS50977">
    <property type="entry name" value="HTH_TETR_2"/>
    <property type="match status" value="1"/>
</dbReference>
<feature type="DNA-binding region" description="H-T-H motif" evidence="4">
    <location>
        <begin position="36"/>
        <end position="55"/>
    </location>
</feature>